<proteinExistence type="predicted"/>
<dbReference type="Proteomes" id="UP000440578">
    <property type="component" value="Unassembled WGS sequence"/>
</dbReference>
<gene>
    <name evidence="1" type="ORF">FJT64_005190</name>
</gene>
<keyword evidence="2" id="KW-1185">Reference proteome</keyword>
<dbReference type="Pfam" id="PF16672">
    <property type="entry name" value="LAMTOR5"/>
    <property type="match status" value="1"/>
</dbReference>
<dbReference type="EMBL" id="VIIS01001499">
    <property type="protein sequence ID" value="KAF0297300.1"/>
    <property type="molecule type" value="Genomic_DNA"/>
</dbReference>
<evidence type="ECO:0000313" key="2">
    <source>
        <dbReference type="Proteomes" id="UP000440578"/>
    </source>
</evidence>
<sequence>MDAAVVAAVEESQVAGAAGLLAVDSAGLCLTATGRLQETAGGRLALVAAAARRVHPDAPRPPVLVLETESSVCMVTGLGAVTTALLHDRQP</sequence>
<comment type="caution">
    <text evidence="1">The sequence shown here is derived from an EMBL/GenBank/DDBJ whole genome shotgun (WGS) entry which is preliminary data.</text>
</comment>
<evidence type="ECO:0000313" key="1">
    <source>
        <dbReference type="EMBL" id="KAF0297300.1"/>
    </source>
</evidence>
<reference evidence="1 2" key="1">
    <citation type="submission" date="2019-07" db="EMBL/GenBank/DDBJ databases">
        <title>Draft genome assembly of a fouling barnacle, Amphibalanus amphitrite (Darwin, 1854): The first reference genome for Thecostraca.</title>
        <authorList>
            <person name="Kim W."/>
        </authorList>
    </citation>
    <scope>NUCLEOTIDE SEQUENCE [LARGE SCALE GENOMIC DNA]</scope>
    <source>
        <strain evidence="1">SNU_AA5</strain>
        <tissue evidence="1">Soma without cirri and trophi</tissue>
    </source>
</reference>
<organism evidence="1 2">
    <name type="scientific">Amphibalanus amphitrite</name>
    <name type="common">Striped barnacle</name>
    <name type="synonym">Balanus amphitrite</name>
    <dbReference type="NCBI Taxonomy" id="1232801"/>
    <lineage>
        <taxon>Eukaryota</taxon>
        <taxon>Metazoa</taxon>
        <taxon>Ecdysozoa</taxon>
        <taxon>Arthropoda</taxon>
        <taxon>Crustacea</taxon>
        <taxon>Multicrustacea</taxon>
        <taxon>Cirripedia</taxon>
        <taxon>Thoracica</taxon>
        <taxon>Thoracicalcarea</taxon>
        <taxon>Balanomorpha</taxon>
        <taxon>Balanoidea</taxon>
        <taxon>Balanidae</taxon>
        <taxon>Amphibalaninae</taxon>
        <taxon>Amphibalanus</taxon>
    </lineage>
</organism>
<protein>
    <submittedName>
        <fullName evidence="1">Ragulator complex protein LAMTOR5</fullName>
    </submittedName>
</protein>
<accession>A0A6A4W0W7</accession>
<name>A0A6A4W0W7_AMPAM</name>
<dbReference type="GO" id="GO:0071986">
    <property type="term" value="C:Ragulator complex"/>
    <property type="evidence" value="ECO:0007669"/>
    <property type="project" value="InterPro"/>
</dbReference>
<dbReference type="Gene3D" id="3.30.450.30">
    <property type="entry name" value="Dynein light chain 2a, cytoplasmic"/>
    <property type="match status" value="1"/>
</dbReference>
<dbReference type="InterPro" id="IPR024135">
    <property type="entry name" value="LAMTOR5"/>
</dbReference>
<dbReference type="GO" id="GO:0043066">
    <property type="term" value="P:negative regulation of apoptotic process"/>
    <property type="evidence" value="ECO:0007669"/>
    <property type="project" value="InterPro"/>
</dbReference>
<dbReference type="AlphaFoldDB" id="A0A6A4W0W7"/>